<feature type="transmembrane region" description="Helical" evidence="5">
    <location>
        <begin position="91"/>
        <end position="110"/>
    </location>
</feature>
<feature type="transmembrane region" description="Helical" evidence="5">
    <location>
        <begin position="146"/>
        <end position="170"/>
    </location>
</feature>
<feature type="transmembrane region" description="Helical" evidence="5">
    <location>
        <begin position="6"/>
        <end position="29"/>
    </location>
</feature>
<gene>
    <name evidence="7" type="ORF">G3T36_09140</name>
</gene>
<evidence type="ECO:0000256" key="2">
    <source>
        <dbReference type="ARBA" id="ARBA00022692"/>
    </source>
</evidence>
<dbReference type="EMBL" id="JAAGWY010000002">
    <property type="protein sequence ID" value="NEN06039.1"/>
    <property type="molecule type" value="Genomic_DNA"/>
</dbReference>
<accession>A0A6L9XX91</accession>
<keyword evidence="2 5" id="KW-0812">Transmembrane</keyword>
<dbReference type="InterPro" id="IPR013130">
    <property type="entry name" value="Fe3_Rdtase_TM_dom"/>
</dbReference>
<sequence>MNEALWAFGRASGVIALALFTVSVLLGITNRSGRPLPGMPRFSVALVHRNVALLASVFLVLHVGTLILDPFSKLTLADVVIPFVGSFKPLWQGLGTVAFDLVIAIVVTGLLRRRIGARTFRFVHWFTYAMWPIAVLHSIGNGTNGTSGWFILFAIISAALVLAAVIWRLSARFGETDRVRQETLS</sequence>
<evidence type="ECO:0000256" key="3">
    <source>
        <dbReference type="ARBA" id="ARBA00022989"/>
    </source>
</evidence>
<feature type="domain" description="Ferric oxidoreductase" evidence="6">
    <location>
        <begin position="12"/>
        <end position="134"/>
    </location>
</feature>
<proteinExistence type="predicted"/>
<evidence type="ECO:0000259" key="6">
    <source>
        <dbReference type="Pfam" id="PF01794"/>
    </source>
</evidence>
<evidence type="ECO:0000256" key="4">
    <source>
        <dbReference type="ARBA" id="ARBA00023136"/>
    </source>
</evidence>
<dbReference type="RefSeq" id="WP_163289494.1">
    <property type="nucleotide sequence ID" value="NZ_JAAGWY010000002.1"/>
</dbReference>
<reference evidence="7 8" key="1">
    <citation type="journal article" date="2014" name="J. Microbiol.">
        <title>Diaminobutyricibacter tongyongensis gen. nov., sp. nov. and Homoserinibacter gongjuensis gen. nov., sp. nov. belong to the family Microbacteriaceae.</title>
        <authorList>
            <person name="Kim S.J."/>
            <person name="Ahn J.H."/>
            <person name="Weon H.Y."/>
            <person name="Hamada M."/>
            <person name="Suzuki K."/>
            <person name="Kwon S.W."/>
        </authorList>
    </citation>
    <scope>NUCLEOTIDE SEQUENCE [LARGE SCALE GENOMIC DNA]</scope>
    <source>
        <strain evidence="7 8">NBRC 108724</strain>
    </source>
</reference>
<dbReference type="Proteomes" id="UP000474967">
    <property type="component" value="Unassembled WGS sequence"/>
</dbReference>
<organism evidence="7 8">
    <name type="scientific">Leifsonia tongyongensis</name>
    <dbReference type="NCBI Taxonomy" id="1268043"/>
    <lineage>
        <taxon>Bacteria</taxon>
        <taxon>Bacillati</taxon>
        <taxon>Actinomycetota</taxon>
        <taxon>Actinomycetes</taxon>
        <taxon>Micrococcales</taxon>
        <taxon>Microbacteriaceae</taxon>
        <taxon>Leifsonia</taxon>
    </lineage>
</organism>
<keyword evidence="4 5" id="KW-0472">Membrane</keyword>
<feature type="transmembrane region" description="Helical" evidence="5">
    <location>
        <begin position="50"/>
        <end position="71"/>
    </location>
</feature>
<evidence type="ECO:0000313" key="8">
    <source>
        <dbReference type="Proteomes" id="UP000474967"/>
    </source>
</evidence>
<name>A0A6L9XX91_9MICO</name>
<comment type="caution">
    <text evidence="7">The sequence shown here is derived from an EMBL/GenBank/DDBJ whole genome shotgun (WGS) entry which is preliminary data.</text>
</comment>
<dbReference type="AlphaFoldDB" id="A0A6L9XX91"/>
<dbReference type="Pfam" id="PF01794">
    <property type="entry name" value="Ferric_reduct"/>
    <property type="match status" value="1"/>
</dbReference>
<evidence type="ECO:0000256" key="1">
    <source>
        <dbReference type="ARBA" id="ARBA00004141"/>
    </source>
</evidence>
<keyword evidence="8" id="KW-1185">Reference proteome</keyword>
<dbReference type="GO" id="GO:0016020">
    <property type="term" value="C:membrane"/>
    <property type="evidence" value="ECO:0007669"/>
    <property type="project" value="UniProtKB-SubCell"/>
</dbReference>
<protein>
    <submittedName>
        <fullName evidence="7">Iron reductase</fullName>
    </submittedName>
</protein>
<feature type="transmembrane region" description="Helical" evidence="5">
    <location>
        <begin position="122"/>
        <end position="140"/>
    </location>
</feature>
<evidence type="ECO:0000256" key="5">
    <source>
        <dbReference type="SAM" id="Phobius"/>
    </source>
</evidence>
<keyword evidence="3 5" id="KW-1133">Transmembrane helix</keyword>
<evidence type="ECO:0000313" key="7">
    <source>
        <dbReference type="EMBL" id="NEN06039.1"/>
    </source>
</evidence>
<comment type="subcellular location">
    <subcellularLocation>
        <location evidence="1">Membrane</location>
        <topology evidence="1">Multi-pass membrane protein</topology>
    </subcellularLocation>
</comment>